<keyword evidence="1" id="KW-1185">Reference proteome</keyword>
<evidence type="ECO:0000313" key="2">
    <source>
        <dbReference type="WBParaSite" id="sdigi.contig87.g4002.t1"/>
    </source>
</evidence>
<organism evidence="1 2">
    <name type="scientific">Setaria digitata</name>
    <dbReference type="NCBI Taxonomy" id="48799"/>
    <lineage>
        <taxon>Eukaryota</taxon>
        <taxon>Metazoa</taxon>
        <taxon>Ecdysozoa</taxon>
        <taxon>Nematoda</taxon>
        <taxon>Chromadorea</taxon>
        <taxon>Rhabditida</taxon>
        <taxon>Spirurina</taxon>
        <taxon>Spiruromorpha</taxon>
        <taxon>Filarioidea</taxon>
        <taxon>Setariidae</taxon>
        <taxon>Setaria</taxon>
    </lineage>
</organism>
<sequence length="52" mass="5334">MLTSASSEFEIAAKLRTSAATPLVTRLIAGCKSDNSEVQASGKSASNEPHGI</sequence>
<name>A0A915Q617_9BILA</name>
<protein>
    <submittedName>
        <fullName evidence="2">Uncharacterized protein</fullName>
    </submittedName>
</protein>
<evidence type="ECO:0000313" key="1">
    <source>
        <dbReference type="Proteomes" id="UP000887581"/>
    </source>
</evidence>
<proteinExistence type="predicted"/>
<reference evidence="2" key="1">
    <citation type="submission" date="2022-11" db="UniProtKB">
        <authorList>
            <consortium name="WormBaseParasite"/>
        </authorList>
    </citation>
    <scope>IDENTIFICATION</scope>
</reference>
<accession>A0A915Q617</accession>
<dbReference type="AlphaFoldDB" id="A0A915Q617"/>
<dbReference type="Proteomes" id="UP000887581">
    <property type="component" value="Unplaced"/>
</dbReference>
<dbReference type="WBParaSite" id="sdigi.contig87.g4002.t1">
    <property type="protein sequence ID" value="sdigi.contig87.g4002.t1"/>
    <property type="gene ID" value="sdigi.contig87.g4002"/>
</dbReference>